<dbReference type="AlphaFoldDB" id="A0A9J6CYE9"/>
<accession>A0A9J6CYE9</accession>
<protein>
    <submittedName>
        <fullName evidence="1">Uncharacterized protein</fullName>
    </submittedName>
</protein>
<dbReference type="Proteomes" id="UP000821866">
    <property type="component" value="Unassembled WGS sequence"/>
</dbReference>
<proteinExistence type="predicted"/>
<gene>
    <name evidence="1" type="ORF">HPB51_028035</name>
</gene>
<keyword evidence="2" id="KW-1185">Reference proteome</keyword>
<dbReference type="EMBL" id="JABSTU010004667">
    <property type="protein sequence ID" value="KAH7957980.1"/>
    <property type="molecule type" value="Genomic_DNA"/>
</dbReference>
<sequence length="168" mass="18204">MVRNIPPSTHYSMDLLLVHVASWVARIDRLTSASLVIIGRGGCLPTRSRKACIMDRLKTKRAARRTHNPKQLREAGMLINNTNTDINMLTGILDHLSASNLELSSINAALEEHISDDELEAEYSAAAKCNDQAIGMLTESRCQIAALGRLRSQAQAAVSAQTTAHGGS</sequence>
<name>A0A9J6CYE9_RHIMP</name>
<reference evidence="1" key="2">
    <citation type="submission" date="2021-09" db="EMBL/GenBank/DDBJ databases">
        <authorList>
            <person name="Jia N."/>
            <person name="Wang J."/>
            <person name="Shi W."/>
            <person name="Du L."/>
            <person name="Sun Y."/>
            <person name="Zhan W."/>
            <person name="Jiang J."/>
            <person name="Wang Q."/>
            <person name="Zhang B."/>
            <person name="Ji P."/>
            <person name="Sakyi L.B."/>
            <person name="Cui X."/>
            <person name="Yuan T."/>
            <person name="Jiang B."/>
            <person name="Yang W."/>
            <person name="Lam T.T.-Y."/>
            <person name="Chang Q."/>
            <person name="Ding S."/>
            <person name="Wang X."/>
            <person name="Zhu J."/>
            <person name="Ruan X."/>
            <person name="Zhao L."/>
            <person name="Wei J."/>
            <person name="Que T."/>
            <person name="Du C."/>
            <person name="Cheng J."/>
            <person name="Dai P."/>
            <person name="Han X."/>
            <person name="Huang E."/>
            <person name="Gao Y."/>
            <person name="Liu J."/>
            <person name="Shao H."/>
            <person name="Ye R."/>
            <person name="Li L."/>
            <person name="Wei W."/>
            <person name="Wang X."/>
            <person name="Wang C."/>
            <person name="Huo Q."/>
            <person name="Li W."/>
            <person name="Guo W."/>
            <person name="Chen H."/>
            <person name="Chen S."/>
            <person name="Zhou L."/>
            <person name="Zhou L."/>
            <person name="Ni X."/>
            <person name="Tian J."/>
            <person name="Zhou Y."/>
            <person name="Sheng Y."/>
            <person name="Liu T."/>
            <person name="Pan Y."/>
            <person name="Xia L."/>
            <person name="Li J."/>
            <person name="Zhao F."/>
            <person name="Cao W."/>
        </authorList>
    </citation>
    <scope>NUCLEOTIDE SEQUENCE</scope>
    <source>
        <strain evidence="1">Rmic-2018</strain>
        <tissue evidence="1">Larvae</tissue>
    </source>
</reference>
<evidence type="ECO:0000313" key="1">
    <source>
        <dbReference type="EMBL" id="KAH7957980.1"/>
    </source>
</evidence>
<evidence type="ECO:0000313" key="2">
    <source>
        <dbReference type="Proteomes" id="UP000821866"/>
    </source>
</evidence>
<reference evidence="1" key="1">
    <citation type="journal article" date="2020" name="Cell">
        <title>Large-Scale Comparative Analyses of Tick Genomes Elucidate Their Genetic Diversity and Vector Capacities.</title>
        <authorList>
            <consortium name="Tick Genome and Microbiome Consortium (TIGMIC)"/>
            <person name="Jia N."/>
            <person name="Wang J."/>
            <person name="Shi W."/>
            <person name="Du L."/>
            <person name="Sun Y."/>
            <person name="Zhan W."/>
            <person name="Jiang J.F."/>
            <person name="Wang Q."/>
            <person name="Zhang B."/>
            <person name="Ji P."/>
            <person name="Bell-Sakyi L."/>
            <person name="Cui X.M."/>
            <person name="Yuan T.T."/>
            <person name="Jiang B.G."/>
            <person name="Yang W.F."/>
            <person name="Lam T.T."/>
            <person name="Chang Q.C."/>
            <person name="Ding S.J."/>
            <person name="Wang X.J."/>
            <person name="Zhu J.G."/>
            <person name="Ruan X.D."/>
            <person name="Zhao L."/>
            <person name="Wei J.T."/>
            <person name="Ye R.Z."/>
            <person name="Que T.C."/>
            <person name="Du C.H."/>
            <person name="Zhou Y.H."/>
            <person name="Cheng J.X."/>
            <person name="Dai P.F."/>
            <person name="Guo W.B."/>
            <person name="Han X.H."/>
            <person name="Huang E.J."/>
            <person name="Li L.F."/>
            <person name="Wei W."/>
            <person name="Gao Y.C."/>
            <person name="Liu J.Z."/>
            <person name="Shao H.Z."/>
            <person name="Wang X."/>
            <person name="Wang C.C."/>
            <person name="Yang T.C."/>
            <person name="Huo Q.B."/>
            <person name="Li W."/>
            <person name="Chen H.Y."/>
            <person name="Chen S.E."/>
            <person name="Zhou L.G."/>
            <person name="Ni X.B."/>
            <person name="Tian J.H."/>
            <person name="Sheng Y."/>
            <person name="Liu T."/>
            <person name="Pan Y.S."/>
            <person name="Xia L.Y."/>
            <person name="Li J."/>
            <person name="Zhao F."/>
            <person name="Cao W.C."/>
        </authorList>
    </citation>
    <scope>NUCLEOTIDE SEQUENCE</scope>
    <source>
        <strain evidence="1">Rmic-2018</strain>
    </source>
</reference>
<organism evidence="1 2">
    <name type="scientific">Rhipicephalus microplus</name>
    <name type="common">Cattle tick</name>
    <name type="synonym">Boophilus microplus</name>
    <dbReference type="NCBI Taxonomy" id="6941"/>
    <lineage>
        <taxon>Eukaryota</taxon>
        <taxon>Metazoa</taxon>
        <taxon>Ecdysozoa</taxon>
        <taxon>Arthropoda</taxon>
        <taxon>Chelicerata</taxon>
        <taxon>Arachnida</taxon>
        <taxon>Acari</taxon>
        <taxon>Parasitiformes</taxon>
        <taxon>Ixodida</taxon>
        <taxon>Ixodoidea</taxon>
        <taxon>Ixodidae</taxon>
        <taxon>Rhipicephalinae</taxon>
        <taxon>Rhipicephalus</taxon>
        <taxon>Boophilus</taxon>
    </lineage>
</organism>
<comment type="caution">
    <text evidence="1">The sequence shown here is derived from an EMBL/GenBank/DDBJ whole genome shotgun (WGS) entry which is preliminary data.</text>
</comment>